<evidence type="ECO:0000313" key="1">
    <source>
        <dbReference type="EMBL" id="EKC79521.1"/>
    </source>
</evidence>
<dbReference type="AlphaFoldDB" id="K1V6J0"/>
<feature type="non-terminal residue" evidence="1">
    <location>
        <position position="1"/>
    </location>
</feature>
<name>K1V6J0_9ZZZZ</name>
<dbReference type="InterPro" id="IPR043129">
    <property type="entry name" value="ATPase_NBD"/>
</dbReference>
<comment type="caution">
    <text evidence="1">The sequence shown here is derived from an EMBL/GenBank/DDBJ whole genome shotgun (WGS) entry which is preliminary data.</text>
</comment>
<proteinExistence type="predicted"/>
<gene>
    <name evidence="1" type="ORF">LEA_02350</name>
</gene>
<protein>
    <submittedName>
        <fullName evidence="1">Molecular chaperone-like protein</fullName>
    </submittedName>
</protein>
<sequence length="85" mass="9835">CGGGTTDLCSYRFRIQDRRAAYKIYMETAYENGDTDFGGNNLTYRIMQILKIALVRAKGNQNVSGVKEILEYMDTDIYRFMILME</sequence>
<dbReference type="SUPFAM" id="SSF53067">
    <property type="entry name" value="Actin-like ATPase domain"/>
    <property type="match status" value="1"/>
</dbReference>
<accession>K1V6J0</accession>
<dbReference type="EMBL" id="AJWY01001626">
    <property type="protein sequence ID" value="EKC79521.1"/>
    <property type="molecule type" value="Genomic_DNA"/>
</dbReference>
<organism evidence="1">
    <name type="scientific">human gut metagenome</name>
    <dbReference type="NCBI Taxonomy" id="408170"/>
    <lineage>
        <taxon>unclassified sequences</taxon>
        <taxon>metagenomes</taxon>
        <taxon>organismal metagenomes</taxon>
    </lineage>
</organism>
<reference evidence="1" key="1">
    <citation type="journal article" date="2013" name="Environ. Microbiol.">
        <title>Microbiota from the distal guts of lean and obese adolescents exhibit partial functional redundancy besides clear differences in community structure.</title>
        <authorList>
            <person name="Ferrer M."/>
            <person name="Ruiz A."/>
            <person name="Lanza F."/>
            <person name="Haange S.B."/>
            <person name="Oberbach A."/>
            <person name="Till H."/>
            <person name="Bargiela R."/>
            <person name="Campoy C."/>
            <person name="Segura M.T."/>
            <person name="Richter M."/>
            <person name="von Bergen M."/>
            <person name="Seifert J."/>
            <person name="Suarez A."/>
        </authorList>
    </citation>
    <scope>NUCLEOTIDE SEQUENCE</scope>
</reference>